<evidence type="ECO:0000313" key="2">
    <source>
        <dbReference type="EMBL" id="QHT06983.1"/>
    </source>
</evidence>
<reference evidence="2" key="1">
    <citation type="journal article" date="2020" name="Nature">
        <title>Giant virus diversity and host interactions through global metagenomics.</title>
        <authorList>
            <person name="Schulz F."/>
            <person name="Roux S."/>
            <person name="Paez-Espino D."/>
            <person name="Jungbluth S."/>
            <person name="Walsh D.A."/>
            <person name="Denef V.J."/>
            <person name="McMahon K.D."/>
            <person name="Konstantinidis K.T."/>
            <person name="Eloe-Fadrosh E.A."/>
            <person name="Kyrpides N.C."/>
            <person name="Woyke T."/>
        </authorList>
    </citation>
    <scope>NUCLEOTIDE SEQUENCE</scope>
    <source>
        <strain evidence="2">GVMAG-M-3300021962-46</strain>
    </source>
</reference>
<protein>
    <recommendedName>
        <fullName evidence="1">DUF5901 domain-containing protein</fullName>
    </recommendedName>
</protein>
<dbReference type="Pfam" id="PF19254">
    <property type="entry name" value="DUF5901"/>
    <property type="match status" value="1"/>
</dbReference>
<dbReference type="AlphaFoldDB" id="A0A6C0CRR6"/>
<organism evidence="2">
    <name type="scientific">viral metagenome</name>
    <dbReference type="NCBI Taxonomy" id="1070528"/>
    <lineage>
        <taxon>unclassified sequences</taxon>
        <taxon>metagenomes</taxon>
        <taxon>organismal metagenomes</taxon>
    </lineage>
</organism>
<name>A0A6C0CRR6_9ZZZZ</name>
<proteinExistence type="predicted"/>
<evidence type="ECO:0000259" key="1">
    <source>
        <dbReference type="Pfam" id="PF19254"/>
    </source>
</evidence>
<feature type="domain" description="DUF5901" evidence="1">
    <location>
        <begin position="4"/>
        <end position="558"/>
    </location>
</feature>
<accession>A0A6C0CRR6</accession>
<dbReference type="EMBL" id="MN739479">
    <property type="protein sequence ID" value="QHT06983.1"/>
    <property type="molecule type" value="Genomic_DNA"/>
</dbReference>
<sequence length="607" mass="70736">MPIEDVDYLKKNSEKQNYIFLVNSKDRDKETFQTPSEYVVDFTNPFTNVIGLNVIDAAIPRTMYNIDYYNNTFYYFIHSSNYDMNQISESMFQKTTLDPGDYTIQTLVDTLNKTLYMPLNSNLSSCNVYITASTLSNPPDVKNRIQFDCPYPFMFDMKRSTIAENLGFDLYIQTAENLKSDLIKDYQPFFINTYPTITDSNVIQVYNETRKKKTKDEIIAGLPLSYTIAQTLTERIYPFGTNLQLYHSVDLPFSQAKGTSYTIFEGPRGVINQIPLTSKVAQQFYVSSETTLTQLFVAFYTNVISTNRYGEFELRTDNNNTPDSLLAVSNSNIAISYVDGTLSDSSNLTSRLYANSNYWIVFKENPNISVYYNDVLTEKTTFLVYNGSSWVPARDDLTNKIYYQLSMQINVTDDYHRIKSPGIYSLIGEPYIIIRCKEIEENSFRSLSYMKHQLGIAKIKLGIVGYREERLDFANIPLREFHPIGRLSRLTLRFETASGQLYDFKGVNHNITFSIQYYEPKIKADFQKSIINSNYNGNFIDYMYKQEEQEEESDDQDIDYNRDTLESYRRAESRNLPWQFAQRNIQQYYDLNVDEDQLEEEEDEEES</sequence>
<dbReference type="InterPro" id="IPR045420">
    <property type="entry name" value="DUF5901"/>
</dbReference>